<feature type="compositionally biased region" description="Basic and acidic residues" evidence="1">
    <location>
        <begin position="240"/>
        <end position="259"/>
    </location>
</feature>
<protein>
    <submittedName>
        <fullName evidence="2">Penicillin acylase family protein</fullName>
    </submittedName>
</protein>
<dbReference type="InterPro" id="IPR002692">
    <property type="entry name" value="S45"/>
</dbReference>
<feature type="region of interest" description="Disordered" evidence="1">
    <location>
        <begin position="240"/>
        <end position="264"/>
    </location>
</feature>
<evidence type="ECO:0000313" key="2">
    <source>
        <dbReference type="EMBL" id="MFC6755004.1"/>
    </source>
</evidence>
<proteinExistence type="predicted"/>
<dbReference type="Gene3D" id="2.30.120.10">
    <property type="match status" value="1"/>
</dbReference>
<dbReference type="Gene3D" id="3.60.20.10">
    <property type="entry name" value="Glutamine Phosphoribosylpyrophosphate, subunit 1, domain 1"/>
    <property type="match status" value="1"/>
</dbReference>
<dbReference type="Proteomes" id="UP001596442">
    <property type="component" value="Unassembled WGS sequence"/>
</dbReference>
<gene>
    <name evidence="2" type="ORF">ACFQEU_16280</name>
</gene>
<dbReference type="CDD" id="cd03747">
    <property type="entry name" value="Ntn_PGA_like"/>
    <property type="match status" value="1"/>
</dbReference>
<sequence length="391" mass="42483">RERRLGVEDEPLVSWLSGFESRPGIGSNSWVVSGEHTASGDALLANDPHLALQAPPLWYEQHVDAAGMSTRGVTFPGVPFVVIGASDTCSWGFTNPGTDQLDCYTYETRGERAAAGGTGLDPVGSSTVPREYRYGAEWREFGFQTERIRVADGPDRVVPVRTSVHGPVLEREGREVGVSWVGLAGSAVTTAIRAFAFADDVDGIEDASRAFDGFSQCLVAADSDGGTLFRVTGRVPIRRTDGEPVRGDRVHDGSAREGEWPGFEPYASDPDWSGTIPFAEMPARSNPDALGTANQRLVDDAAYPYYLSEGYSEPWRGIRLWALLDEGVADSDLTLDDMRRLQRDIVDGRAERLVPLVVDAVADAPADGDVNDATREADATLDDWDREMTRD</sequence>
<dbReference type="RefSeq" id="WP_379783857.1">
    <property type="nucleotide sequence ID" value="NZ_JBHSWW010000471.1"/>
</dbReference>
<dbReference type="Pfam" id="PF01804">
    <property type="entry name" value="Penicil_amidase"/>
    <property type="match status" value="1"/>
</dbReference>
<dbReference type="AlphaFoldDB" id="A0ABD5SDJ6"/>
<dbReference type="PANTHER" id="PTHR34218">
    <property type="entry name" value="PEPTIDASE S45 PENICILLIN AMIDASE"/>
    <property type="match status" value="1"/>
</dbReference>
<dbReference type="SUPFAM" id="SSF56235">
    <property type="entry name" value="N-terminal nucleophile aminohydrolases (Ntn hydrolases)"/>
    <property type="match status" value="1"/>
</dbReference>
<dbReference type="InterPro" id="IPR029055">
    <property type="entry name" value="Ntn_hydrolases_N"/>
</dbReference>
<accession>A0ABD5SDJ6</accession>
<comment type="caution">
    <text evidence="2">The sequence shown here is derived from an EMBL/GenBank/DDBJ whole genome shotgun (WGS) entry which is preliminary data.</text>
</comment>
<feature type="non-terminal residue" evidence="2">
    <location>
        <position position="391"/>
    </location>
</feature>
<evidence type="ECO:0000256" key="1">
    <source>
        <dbReference type="SAM" id="MobiDB-lite"/>
    </source>
</evidence>
<reference evidence="2 3" key="1">
    <citation type="journal article" date="2019" name="Int. J. Syst. Evol. Microbiol.">
        <title>The Global Catalogue of Microorganisms (GCM) 10K type strain sequencing project: providing services to taxonomists for standard genome sequencing and annotation.</title>
        <authorList>
            <consortium name="The Broad Institute Genomics Platform"/>
            <consortium name="The Broad Institute Genome Sequencing Center for Infectious Disease"/>
            <person name="Wu L."/>
            <person name="Ma J."/>
        </authorList>
    </citation>
    <scope>NUCLEOTIDE SEQUENCE [LARGE SCALE GENOMIC DNA]</scope>
    <source>
        <strain evidence="2 3">CGMCC 1.3239</strain>
    </source>
</reference>
<feature type="non-terminal residue" evidence="2">
    <location>
        <position position="1"/>
    </location>
</feature>
<organism evidence="2 3">
    <name type="scientific">Halorubrum tibetense</name>
    <dbReference type="NCBI Taxonomy" id="175631"/>
    <lineage>
        <taxon>Archaea</taxon>
        <taxon>Methanobacteriati</taxon>
        <taxon>Methanobacteriota</taxon>
        <taxon>Stenosarchaea group</taxon>
        <taxon>Halobacteria</taxon>
        <taxon>Halobacteriales</taxon>
        <taxon>Haloferacaceae</taxon>
        <taxon>Halorubrum</taxon>
    </lineage>
</organism>
<dbReference type="InterPro" id="IPR043146">
    <property type="entry name" value="Penicillin_amidase_N_B-knob"/>
</dbReference>
<keyword evidence="3" id="KW-1185">Reference proteome</keyword>
<name>A0ABD5SDJ6_9EURY</name>
<dbReference type="PANTHER" id="PTHR34218:SF4">
    <property type="entry name" value="ACYL-HOMOSERINE LACTONE ACYLASE QUIP"/>
    <property type="match status" value="1"/>
</dbReference>
<feature type="region of interest" description="Disordered" evidence="1">
    <location>
        <begin position="366"/>
        <end position="391"/>
    </location>
</feature>
<evidence type="ECO:0000313" key="3">
    <source>
        <dbReference type="Proteomes" id="UP001596442"/>
    </source>
</evidence>
<dbReference type="EMBL" id="JBHSWW010000471">
    <property type="protein sequence ID" value="MFC6755004.1"/>
    <property type="molecule type" value="Genomic_DNA"/>
</dbReference>